<evidence type="ECO:0000313" key="3">
    <source>
        <dbReference type="Proteomes" id="UP000076842"/>
    </source>
</evidence>
<gene>
    <name evidence="2" type="ORF">CALCODRAFT_508245</name>
</gene>
<accession>A0A165GRQ7</accession>
<evidence type="ECO:0000313" key="2">
    <source>
        <dbReference type="EMBL" id="KZT58391.1"/>
    </source>
</evidence>
<organism evidence="2 3">
    <name type="scientific">Calocera cornea HHB12733</name>
    <dbReference type="NCBI Taxonomy" id="1353952"/>
    <lineage>
        <taxon>Eukaryota</taxon>
        <taxon>Fungi</taxon>
        <taxon>Dikarya</taxon>
        <taxon>Basidiomycota</taxon>
        <taxon>Agaricomycotina</taxon>
        <taxon>Dacrymycetes</taxon>
        <taxon>Dacrymycetales</taxon>
        <taxon>Dacrymycetaceae</taxon>
        <taxon>Calocera</taxon>
    </lineage>
</organism>
<feature type="region of interest" description="Disordered" evidence="1">
    <location>
        <begin position="31"/>
        <end position="57"/>
    </location>
</feature>
<name>A0A165GRQ7_9BASI</name>
<dbReference type="InParanoid" id="A0A165GRQ7"/>
<feature type="compositionally biased region" description="Polar residues" evidence="1">
    <location>
        <begin position="35"/>
        <end position="45"/>
    </location>
</feature>
<proteinExistence type="predicted"/>
<dbReference type="AlphaFoldDB" id="A0A165GRQ7"/>
<keyword evidence="3" id="KW-1185">Reference proteome</keyword>
<dbReference type="EMBL" id="KV423952">
    <property type="protein sequence ID" value="KZT58391.1"/>
    <property type="molecule type" value="Genomic_DNA"/>
</dbReference>
<protein>
    <submittedName>
        <fullName evidence="2">Uncharacterized protein</fullName>
    </submittedName>
</protein>
<evidence type="ECO:0000256" key="1">
    <source>
        <dbReference type="SAM" id="MobiDB-lite"/>
    </source>
</evidence>
<dbReference type="Proteomes" id="UP000076842">
    <property type="component" value="Unassembled WGS sequence"/>
</dbReference>
<dbReference type="OrthoDB" id="3409938at2759"/>
<sequence length="448" mass="49240">MNASAIGRPYESNTEQRASLSPFASDGFILPHAIPTQNGNRSSAESPGAALSLHSGMPESPSLNATFRASLSPPSTIEIIDLTRGNDSDSSECIVLGGFTIDACSDDDSDDDGLAWQPKTLGNLEYRSQVSCWQMQARRELPELPSEMDVAFTAELYPGQPDTHTESAIDSLSMEITATFWKLLRIAYPPSPTNSFGWRRTAASIQHILTHGRGPSVVTLSLALQNYLTYKPQAFCTTPDGYIGINPSSALSDDPNEAAQHYQAMSYVRTFAPKAADLIVSWDRLAPFHVSEAPEQFSAFVEGWNFFDDLRFFYANSAFPDIPTLVYVVWRDITINPTTFLQQRIQWAPPDEGANSSDWLSVKKAFSRFLERDGAPRLSDSAASDALRALYPVFDIDPDANPTPSGINQPHIRRILLNRLVLGVDRPPADAKIKVSNFSLVNGTDELT</sequence>
<reference evidence="2 3" key="1">
    <citation type="journal article" date="2016" name="Mol. Biol. Evol.">
        <title>Comparative Genomics of Early-Diverging Mushroom-Forming Fungi Provides Insights into the Origins of Lignocellulose Decay Capabilities.</title>
        <authorList>
            <person name="Nagy L.G."/>
            <person name="Riley R."/>
            <person name="Tritt A."/>
            <person name="Adam C."/>
            <person name="Daum C."/>
            <person name="Floudas D."/>
            <person name="Sun H."/>
            <person name="Yadav J.S."/>
            <person name="Pangilinan J."/>
            <person name="Larsson K.H."/>
            <person name="Matsuura K."/>
            <person name="Barry K."/>
            <person name="Labutti K."/>
            <person name="Kuo R."/>
            <person name="Ohm R.A."/>
            <person name="Bhattacharya S.S."/>
            <person name="Shirouzu T."/>
            <person name="Yoshinaga Y."/>
            <person name="Martin F.M."/>
            <person name="Grigoriev I.V."/>
            <person name="Hibbett D.S."/>
        </authorList>
    </citation>
    <scope>NUCLEOTIDE SEQUENCE [LARGE SCALE GENOMIC DNA]</scope>
    <source>
        <strain evidence="2 3">HHB12733</strain>
    </source>
</reference>